<accession>A0A2T7A2S4</accession>
<evidence type="ECO:0000256" key="5">
    <source>
        <dbReference type="ARBA" id="ARBA00036813"/>
    </source>
</evidence>
<evidence type="ECO:0000313" key="7">
    <source>
        <dbReference type="EMBL" id="PUU82028.1"/>
    </source>
</evidence>
<dbReference type="OrthoDB" id="1700726at2759"/>
<dbReference type="GO" id="GO:0004467">
    <property type="term" value="F:long-chain fatty acid-CoA ligase activity"/>
    <property type="evidence" value="ECO:0007669"/>
    <property type="project" value="UniProtKB-EC"/>
</dbReference>
<dbReference type="InterPro" id="IPR042099">
    <property type="entry name" value="ANL_N_sf"/>
</dbReference>
<keyword evidence="2" id="KW-0436">Ligase</keyword>
<keyword evidence="3" id="KW-0547">Nucleotide-binding</keyword>
<comment type="caution">
    <text evidence="7">The sequence shown here is derived from an EMBL/GenBank/DDBJ whole genome shotgun (WGS) entry which is preliminary data.</text>
</comment>
<dbReference type="Proteomes" id="UP000244722">
    <property type="component" value="Unassembled WGS sequence"/>
</dbReference>
<protein>
    <recommendedName>
        <fullName evidence="6">AMP-dependent synthetase/ligase domain-containing protein</fullName>
    </recommendedName>
</protein>
<name>A0A2T7A2S4_TUBBO</name>
<dbReference type="EMBL" id="NESQ01000034">
    <property type="protein sequence ID" value="PUU82028.1"/>
    <property type="molecule type" value="Genomic_DNA"/>
</dbReference>
<evidence type="ECO:0000256" key="4">
    <source>
        <dbReference type="ARBA" id="ARBA00022840"/>
    </source>
</evidence>
<evidence type="ECO:0000256" key="3">
    <source>
        <dbReference type="ARBA" id="ARBA00022741"/>
    </source>
</evidence>
<dbReference type="InterPro" id="IPR020845">
    <property type="entry name" value="AMP-binding_CS"/>
</dbReference>
<dbReference type="PANTHER" id="PTHR43272">
    <property type="entry name" value="LONG-CHAIN-FATTY-ACID--COA LIGASE"/>
    <property type="match status" value="1"/>
</dbReference>
<gene>
    <name evidence="7" type="ORF">B9Z19DRAFT_969463</name>
</gene>
<comment type="similarity">
    <text evidence="1">Belongs to the ATP-dependent AMP-binding enzyme family.</text>
</comment>
<reference evidence="7 8" key="1">
    <citation type="submission" date="2017-04" db="EMBL/GenBank/DDBJ databases">
        <title>Draft genome sequence of Tuber borchii Vittad., a whitish edible truffle.</title>
        <authorList>
            <consortium name="DOE Joint Genome Institute"/>
            <person name="Murat C."/>
            <person name="Kuo A."/>
            <person name="Barry K.W."/>
            <person name="Clum A."/>
            <person name="Dockter R.B."/>
            <person name="Fauchery L."/>
            <person name="Iotti M."/>
            <person name="Kohler A."/>
            <person name="Labutti K."/>
            <person name="Lindquist E.A."/>
            <person name="Lipzen A."/>
            <person name="Ohm R.A."/>
            <person name="Wang M."/>
            <person name="Grigoriev I.V."/>
            <person name="Zambonelli A."/>
            <person name="Martin F.M."/>
        </authorList>
    </citation>
    <scope>NUCLEOTIDE SEQUENCE [LARGE SCALE GENOMIC DNA]</scope>
    <source>
        <strain evidence="7 8">Tbo3840</strain>
    </source>
</reference>
<dbReference type="SUPFAM" id="SSF56801">
    <property type="entry name" value="Acetyl-CoA synthetase-like"/>
    <property type="match status" value="1"/>
</dbReference>
<feature type="domain" description="AMP-dependent synthetase/ligase" evidence="6">
    <location>
        <begin position="104"/>
        <end position="519"/>
    </location>
</feature>
<keyword evidence="8" id="KW-1185">Reference proteome</keyword>
<dbReference type="GO" id="GO:0035336">
    <property type="term" value="P:long-chain fatty-acyl-CoA metabolic process"/>
    <property type="evidence" value="ECO:0007669"/>
    <property type="project" value="TreeGrafter"/>
</dbReference>
<evidence type="ECO:0000256" key="2">
    <source>
        <dbReference type="ARBA" id="ARBA00022598"/>
    </source>
</evidence>
<dbReference type="GO" id="GO:0005524">
    <property type="term" value="F:ATP binding"/>
    <property type="evidence" value="ECO:0007669"/>
    <property type="project" value="UniProtKB-KW"/>
</dbReference>
<keyword evidence="4" id="KW-0067">ATP-binding</keyword>
<dbReference type="Pfam" id="PF00501">
    <property type="entry name" value="AMP-binding"/>
    <property type="match status" value="1"/>
</dbReference>
<dbReference type="GO" id="GO:0005886">
    <property type="term" value="C:plasma membrane"/>
    <property type="evidence" value="ECO:0007669"/>
    <property type="project" value="TreeGrafter"/>
</dbReference>
<dbReference type="GO" id="GO:0005783">
    <property type="term" value="C:endoplasmic reticulum"/>
    <property type="evidence" value="ECO:0007669"/>
    <property type="project" value="TreeGrafter"/>
</dbReference>
<evidence type="ECO:0000259" key="6">
    <source>
        <dbReference type="Pfam" id="PF00501"/>
    </source>
</evidence>
<dbReference type="PANTHER" id="PTHR43272:SF83">
    <property type="entry name" value="ACYL-COA SYNTHETASE LONG-CHAIN, ISOFORM J"/>
    <property type="match status" value="1"/>
</dbReference>
<evidence type="ECO:0000256" key="1">
    <source>
        <dbReference type="ARBA" id="ARBA00006432"/>
    </source>
</evidence>
<comment type="catalytic activity">
    <reaction evidence="5">
        <text>a long-chain fatty acid + ATP + CoA = a long-chain fatty acyl-CoA + AMP + diphosphate</text>
        <dbReference type="Rhea" id="RHEA:15421"/>
        <dbReference type="ChEBI" id="CHEBI:30616"/>
        <dbReference type="ChEBI" id="CHEBI:33019"/>
        <dbReference type="ChEBI" id="CHEBI:57287"/>
        <dbReference type="ChEBI" id="CHEBI:57560"/>
        <dbReference type="ChEBI" id="CHEBI:83139"/>
        <dbReference type="ChEBI" id="CHEBI:456215"/>
        <dbReference type="EC" id="6.2.1.3"/>
    </reaction>
</comment>
<proteinExistence type="inferred from homology"/>
<dbReference type="PROSITE" id="PS00455">
    <property type="entry name" value="AMP_BINDING"/>
    <property type="match status" value="1"/>
</dbReference>
<sequence>MPPQVQQVVWPRMSKRPPFNIPVPDVEKKEGEGIPRRHPSSINGLRSRLEPDIATTYDIVKRGAAKFGDAQCLGSRTLIKQHEEVKKLKKVVDGVEREVPKTWIYYELSGYKFLSFKQYLERVNTIGAGLKALGLEKGEKVQIFAATRQVSIFDNLRRCASQSLPIVTAYDSLGQSGLTHSLVQTEAKAIFLDSHLLPQLVNPLKEATGVRYVIYNTDQPVKQEHVDKLKEAHEHLRIISIDELVKLGQENPIEPDPSGPEDLCCIMYTSGSTGTPKGVPLLQKNVIAAVTGVTVITQPYVGPGDCLLAFLPLAHILELVFENACIFWGGTMGYGSSKTISDRSMRNCKGDIQEFRPTVLVGVPAVWETVKKGIMDQVSKQSILTQKLFWGALALKSFLLQTGIPGTAVLDAVVFKKIKAATGGRLKICMSGGGPVAKETQHFISMTLCPMIIGYGSTETSAMGALMDPAEWNINSLGTVPASVEIKLVDFPDAGYFTTNEPEQGEIWIRGDAVATSYFDNEEESKEAFEDGWFKTGDIGEWDKNGHLKIIDRKKNLVKTSNGEYIALEKLESIYRACPLVANICVYADQNKTKPIALIVPVEGPLKKLAAEAGVEGGLEEVVHDDKVRAAVLRELIAAGRQGGLAGIELIEGVVLTEEEWTPQNNLVTSAQKLNRRGILEKYKKEVDRAYGAA</sequence>
<dbReference type="InterPro" id="IPR000873">
    <property type="entry name" value="AMP-dep_synth/lig_dom"/>
</dbReference>
<dbReference type="Gene3D" id="3.40.50.12780">
    <property type="entry name" value="N-terminal domain of ligase-like"/>
    <property type="match status" value="1"/>
</dbReference>
<evidence type="ECO:0000313" key="8">
    <source>
        <dbReference type="Proteomes" id="UP000244722"/>
    </source>
</evidence>
<dbReference type="GO" id="GO:0005811">
    <property type="term" value="C:lipid droplet"/>
    <property type="evidence" value="ECO:0007669"/>
    <property type="project" value="TreeGrafter"/>
</dbReference>
<dbReference type="STRING" id="42251.A0A2T7A2S4"/>
<dbReference type="AlphaFoldDB" id="A0A2T7A2S4"/>
<organism evidence="7 8">
    <name type="scientific">Tuber borchii</name>
    <name type="common">White truffle</name>
    <dbReference type="NCBI Taxonomy" id="42251"/>
    <lineage>
        <taxon>Eukaryota</taxon>
        <taxon>Fungi</taxon>
        <taxon>Dikarya</taxon>
        <taxon>Ascomycota</taxon>
        <taxon>Pezizomycotina</taxon>
        <taxon>Pezizomycetes</taxon>
        <taxon>Pezizales</taxon>
        <taxon>Tuberaceae</taxon>
        <taxon>Tuber</taxon>
    </lineage>
</organism>